<organism evidence="1 2">
    <name type="scientific">Fontibacter flavus</name>
    <dbReference type="NCBI Taxonomy" id="654838"/>
    <lineage>
        <taxon>Bacteria</taxon>
        <taxon>Pseudomonadati</taxon>
        <taxon>Bacteroidota</taxon>
        <taxon>Cytophagia</taxon>
        <taxon>Cytophagales</taxon>
        <taxon>Cyclobacteriaceae</taxon>
        <taxon>Fontibacter</taxon>
    </lineage>
</organism>
<sequence>MMYLALSFIVYFSISWNDVFEVQINQKTSKSELNLIIEEAKKRDVEIKVLYASYNEDDKINILQLKVVAKGIGESTTTFDSRSGNCLNIIKDSRSDTRVPFQVNIDDCDGKSG</sequence>
<protein>
    <submittedName>
        <fullName evidence="1">Uncharacterized protein</fullName>
    </submittedName>
</protein>
<evidence type="ECO:0000313" key="2">
    <source>
        <dbReference type="Proteomes" id="UP001589797"/>
    </source>
</evidence>
<name>A0ABV6FTC0_9BACT</name>
<keyword evidence="2" id="KW-1185">Reference proteome</keyword>
<evidence type="ECO:0000313" key="1">
    <source>
        <dbReference type="EMBL" id="MFC0263126.1"/>
    </source>
</evidence>
<dbReference type="Proteomes" id="UP001589797">
    <property type="component" value="Unassembled WGS sequence"/>
</dbReference>
<accession>A0ABV6FTC0</accession>
<gene>
    <name evidence="1" type="ORF">ACFFIP_10570</name>
</gene>
<dbReference type="RefSeq" id="WP_382387593.1">
    <property type="nucleotide sequence ID" value="NZ_JBHLWI010000028.1"/>
</dbReference>
<reference evidence="1 2" key="1">
    <citation type="submission" date="2024-09" db="EMBL/GenBank/DDBJ databases">
        <authorList>
            <person name="Sun Q."/>
            <person name="Mori K."/>
        </authorList>
    </citation>
    <scope>NUCLEOTIDE SEQUENCE [LARGE SCALE GENOMIC DNA]</scope>
    <source>
        <strain evidence="1 2">CCM 7650</strain>
    </source>
</reference>
<comment type="caution">
    <text evidence="1">The sequence shown here is derived from an EMBL/GenBank/DDBJ whole genome shotgun (WGS) entry which is preliminary data.</text>
</comment>
<dbReference type="EMBL" id="JBHLWI010000028">
    <property type="protein sequence ID" value="MFC0263126.1"/>
    <property type="molecule type" value="Genomic_DNA"/>
</dbReference>
<proteinExistence type="predicted"/>